<evidence type="ECO:0000256" key="1">
    <source>
        <dbReference type="ARBA" id="ARBA00002844"/>
    </source>
</evidence>
<dbReference type="PANTHER" id="PTHR11562:SF17">
    <property type="entry name" value="RE54080P-RELATED"/>
    <property type="match status" value="1"/>
</dbReference>
<feature type="compositionally biased region" description="Basic residues" evidence="16">
    <location>
        <begin position="365"/>
        <end position="381"/>
    </location>
</feature>
<keyword evidence="5" id="KW-0813">Transport</keyword>
<feature type="domain" description="Cation efflux protein cytoplasmic" evidence="19">
    <location>
        <begin position="466"/>
        <end position="540"/>
    </location>
</feature>
<comment type="caution">
    <text evidence="20">The sequence shown here is derived from an EMBL/GenBank/DDBJ whole genome shotgun (WGS) entry which is preliminary data.</text>
</comment>
<feature type="transmembrane region" description="Helical" evidence="17">
    <location>
        <begin position="439"/>
        <end position="462"/>
    </location>
</feature>
<dbReference type="SUPFAM" id="SSF161111">
    <property type="entry name" value="Cation efflux protein transmembrane domain-like"/>
    <property type="match status" value="1"/>
</dbReference>
<dbReference type="STRING" id="50429.A0A2B4SCA3"/>
<feature type="domain" description="Cation efflux protein transmembrane" evidence="18">
    <location>
        <begin position="252"/>
        <end position="462"/>
    </location>
</feature>
<dbReference type="InterPro" id="IPR027470">
    <property type="entry name" value="Cation_efflux_CTD"/>
</dbReference>
<dbReference type="NCBIfam" id="TIGR01297">
    <property type="entry name" value="CDF"/>
    <property type="match status" value="1"/>
</dbReference>
<dbReference type="GO" id="GO:0046872">
    <property type="term" value="F:metal ion binding"/>
    <property type="evidence" value="ECO:0007669"/>
    <property type="project" value="UniProtKB-KW"/>
</dbReference>
<evidence type="ECO:0000256" key="6">
    <source>
        <dbReference type="ARBA" id="ARBA00022692"/>
    </source>
</evidence>
<dbReference type="Pfam" id="PF02827">
    <property type="entry name" value="PKI"/>
    <property type="match status" value="1"/>
</dbReference>
<dbReference type="OrthoDB" id="5949378at2759"/>
<protein>
    <submittedName>
        <fullName evidence="20">Zinc transporter 2</fullName>
    </submittedName>
</protein>
<feature type="transmembrane region" description="Helical" evidence="17">
    <location>
        <begin position="267"/>
        <end position="287"/>
    </location>
</feature>
<keyword evidence="7" id="KW-0479">Metal-binding</keyword>
<evidence type="ECO:0000313" key="21">
    <source>
        <dbReference type="Proteomes" id="UP000225706"/>
    </source>
</evidence>
<feature type="transmembrane region" description="Helical" evidence="17">
    <location>
        <begin position="307"/>
        <end position="326"/>
    </location>
</feature>
<organism evidence="20 21">
    <name type="scientific">Stylophora pistillata</name>
    <name type="common">Smooth cauliflower coral</name>
    <dbReference type="NCBI Taxonomy" id="50429"/>
    <lineage>
        <taxon>Eukaryota</taxon>
        <taxon>Metazoa</taxon>
        <taxon>Cnidaria</taxon>
        <taxon>Anthozoa</taxon>
        <taxon>Hexacorallia</taxon>
        <taxon>Scleractinia</taxon>
        <taxon>Astrocoeniina</taxon>
        <taxon>Pocilloporidae</taxon>
        <taxon>Stylophora</taxon>
    </lineage>
</organism>
<evidence type="ECO:0000313" key="20">
    <source>
        <dbReference type="EMBL" id="PFX26673.1"/>
    </source>
</evidence>
<evidence type="ECO:0000256" key="16">
    <source>
        <dbReference type="SAM" id="MobiDB-lite"/>
    </source>
</evidence>
<dbReference type="PRINTS" id="PR00783">
    <property type="entry name" value="MINTRINSICP"/>
</dbReference>
<dbReference type="Pfam" id="PF01545">
    <property type="entry name" value="Cation_efflux"/>
    <property type="match status" value="1"/>
</dbReference>
<comment type="function">
    <text evidence="1">Extremely potent competitive inhibitor of cAMP-dependent protein kinase activity, this protein interacts with the catalytic subunit of the enzyme after the cAMP-induced dissociation of its regulatory chains.</text>
</comment>
<name>A0A2B4SCA3_STYPI</name>
<dbReference type="GO" id="GO:0005385">
    <property type="term" value="F:zinc ion transmembrane transporter activity"/>
    <property type="evidence" value="ECO:0007669"/>
    <property type="project" value="TreeGrafter"/>
</dbReference>
<evidence type="ECO:0000256" key="5">
    <source>
        <dbReference type="ARBA" id="ARBA00022448"/>
    </source>
</evidence>
<feature type="transmembrane region" description="Helical" evidence="17">
    <location>
        <begin position="68"/>
        <end position="91"/>
    </location>
</feature>
<dbReference type="GO" id="GO:0005886">
    <property type="term" value="C:plasma membrane"/>
    <property type="evidence" value="ECO:0007669"/>
    <property type="project" value="TreeGrafter"/>
</dbReference>
<dbReference type="InterPro" id="IPR036837">
    <property type="entry name" value="Cation_efflux_CTD_sf"/>
</dbReference>
<evidence type="ECO:0000256" key="13">
    <source>
        <dbReference type="ARBA" id="ARBA00023136"/>
    </source>
</evidence>
<keyword evidence="13 17" id="KW-0472">Membrane</keyword>
<keyword evidence="12" id="KW-0406">Ion transport</keyword>
<evidence type="ECO:0000259" key="18">
    <source>
        <dbReference type="Pfam" id="PF01545"/>
    </source>
</evidence>
<dbReference type="InterPro" id="IPR023271">
    <property type="entry name" value="Aquaporin-like"/>
</dbReference>
<proteinExistence type="inferred from homology"/>
<sequence length="555" mass="59426">MAECEVVVDDFVRTGRTGRRNALPDVFAVGHANVTTAGLPEGLENFSIGSSTQPACNVGLSDTYYVDFWLAVLAEYLASFFFMFAVSGSALRWEGAPTIFQQALAAGLVTASMIQAFRSVSLPLVHANPVVSLAAFITGDAGLIRMACSLIAQFFGAITGTGVVMAISPQHARGKLGVTMPGKEVSGFQAFGVELVLTSLLVLTMLASIDANKQAARRDYGTAAAMGVVVTGCYLIAKARKKKIKPTEKDTILGGYFSNSLAIMTDAAHLLSDFAGFMISLLALWVATKPATTTLSFGWQRAEVMGAVISVLFIWVLTGVLVYLAVQRILTKQYEIDAQVMLLTASAGLIINVLLGIILHQKGHGHSHGSNPKKKKGKRKSQSQASPSSFIILEEEENVNVRAAFIHVLGDFLQSIGVFIAALLIWFKPSWAIADPICTFIFSLIVLGTTLAILKDALIVLMEGVPKGLNFNTLKESLLDIPGVLAVHDLHVWSLTVGTTAIAVHLVIDDSCSSQAALEEASRICSQEFDIQHSTIQVETSSEKTAECIQCDEPK</sequence>
<dbReference type="GO" id="GO:0015267">
    <property type="term" value="F:channel activity"/>
    <property type="evidence" value="ECO:0007669"/>
    <property type="project" value="InterPro"/>
</dbReference>
<keyword evidence="11" id="KW-0649">Protein kinase inhibitor</keyword>
<comment type="subcellular location">
    <subcellularLocation>
        <location evidence="2">Cytoplasmic vesicle</location>
        <location evidence="2">Secretory vesicle membrane</location>
        <topology evidence="2">Multi-pass membrane protein</topology>
    </subcellularLocation>
</comment>
<dbReference type="InterPro" id="IPR027469">
    <property type="entry name" value="Cation_efflux_TMD_sf"/>
</dbReference>
<feature type="transmembrane region" description="Helical" evidence="17">
    <location>
        <begin position="220"/>
        <end position="237"/>
    </location>
</feature>
<evidence type="ECO:0000256" key="8">
    <source>
        <dbReference type="ARBA" id="ARBA00022833"/>
    </source>
</evidence>
<evidence type="ECO:0000256" key="3">
    <source>
        <dbReference type="ARBA" id="ARBA00006393"/>
    </source>
</evidence>
<feature type="region of interest" description="Disordered" evidence="16">
    <location>
        <begin position="365"/>
        <end position="387"/>
    </location>
</feature>
<keyword evidence="10 17" id="KW-1133">Transmembrane helix</keyword>
<gene>
    <name evidence="20" type="primary">Slc30a2</name>
    <name evidence="20" type="ORF">AWC38_SpisGene8625</name>
</gene>
<dbReference type="InterPro" id="IPR004171">
    <property type="entry name" value="cAMP_dep_PKI"/>
</dbReference>
<dbReference type="Pfam" id="PF16916">
    <property type="entry name" value="ZT_dimer"/>
    <property type="match status" value="1"/>
</dbReference>
<feature type="transmembrane region" description="Helical" evidence="17">
    <location>
        <begin position="188"/>
        <end position="208"/>
    </location>
</feature>
<dbReference type="GO" id="GO:0004862">
    <property type="term" value="F:cAMP-dependent protein kinase inhibitor activity"/>
    <property type="evidence" value="ECO:0007669"/>
    <property type="project" value="InterPro"/>
</dbReference>
<comment type="similarity">
    <text evidence="3">Belongs to the PKI family.</text>
</comment>
<reference evidence="21" key="1">
    <citation type="journal article" date="2017" name="bioRxiv">
        <title>Comparative analysis of the genomes of Stylophora pistillata and Acropora digitifera provides evidence for extensive differences between species of corals.</title>
        <authorList>
            <person name="Voolstra C.R."/>
            <person name="Li Y."/>
            <person name="Liew Y.J."/>
            <person name="Baumgarten S."/>
            <person name="Zoccola D."/>
            <person name="Flot J.-F."/>
            <person name="Tambutte S."/>
            <person name="Allemand D."/>
            <person name="Aranda M."/>
        </authorList>
    </citation>
    <scope>NUCLEOTIDE SEQUENCE [LARGE SCALE GENOMIC DNA]</scope>
</reference>
<keyword evidence="9" id="KW-0864">Zinc transport</keyword>
<accession>A0A2B4SCA3</accession>
<dbReference type="GO" id="GO:0010043">
    <property type="term" value="P:response to zinc ion"/>
    <property type="evidence" value="ECO:0007669"/>
    <property type="project" value="TreeGrafter"/>
</dbReference>
<dbReference type="AlphaFoldDB" id="A0A2B4SCA3"/>
<feature type="transmembrane region" description="Helical" evidence="17">
    <location>
        <begin position="404"/>
        <end position="427"/>
    </location>
</feature>
<dbReference type="InterPro" id="IPR002524">
    <property type="entry name" value="Cation_efflux"/>
</dbReference>
<dbReference type="Gene3D" id="1.20.1080.10">
    <property type="entry name" value="Glycerol uptake facilitator protein"/>
    <property type="match status" value="1"/>
</dbReference>
<dbReference type="InterPro" id="IPR050681">
    <property type="entry name" value="CDF/SLC30A"/>
</dbReference>
<evidence type="ECO:0000256" key="17">
    <source>
        <dbReference type="SAM" id="Phobius"/>
    </source>
</evidence>
<evidence type="ECO:0000256" key="12">
    <source>
        <dbReference type="ARBA" id="ARBA00023065"/>
    </source>
</evidence>
<dbReference type="Gene3D" id="1.20.1510.10">
    <property type="entry name" value="Cation efflux protein transmembrane domain"/>
    <property type="match status" value="1"/>
</dbReference>
<feature type="transmembrane region" description="Helical" evidence="17">
    <location>
        <begin position="338"/>
        <end position="359"/>
    </location>
</feature>
<evidence type="ECO:0000256" key="10">
    <source>
        <dbReference type="ARBA" id="ARBA00022989"/>
    </source>
</evidence>
<comment type="catalytic activity">
    <reaction evidence="15">
        <text>Zn(2+)(in) + 2 H(+)(out) = Zn(2+)(out) + 2 H(+)(in)</text>
        <dbReference type="Rhea" id="RHEA:72627"/>
        <dbReference type="ChEBI" id="CHEBI:15378"/>
        <dbReference type="ChEBI" id="CHEBI:29105"/>
    </reaction>
</comment>
<dbReference type="Pfam" id="PF00230">
    <property type="entry name" value="MIP"/>
    <property type="match status" value="1"/>
</dbReference>
<dbReference type="SUPFAM" id="SSF81338">
    <property type="entry name" value="Aquaporin-like"/>
    <property type="match status" value="1"/>
</dbReference>
<dbReference type="SUPFAM" id="SSF160240">
    <property type="entry name" value="Cation efflux protein cytoplasmic domain-like"/>
    <property type="match status" value="1"/>
</dbReference>
<keyword evidence="8" id="KW-0862">Zinc</keyword>
<keyword evidence="6 17" id="KW-0812">Transmembrane</keyword>
<evidence type="ECO:0000256" key="15">
    <source>
        <dbReference type="ARBA" id="ARBA00048349"/>
    </source>
</evidence>
<comment type="similarity">
    <text evidence="4">Belongs to the cation diffusion facilitator (CDF) transporter (TC 2.A.4) family. SLC30A subfamily.</text>
</comment>
<evidence type="ECO:0000256" key="4">
    <source>
        <dbReference type="ARBA" id="ARBA00008873"/>
    </source>
</evidence>
<dbReference type="Proteomes" id="UP000225706">
    <property type="component" value="Unassembled WGS sequence"/>
</dbReference>
<dbReference type="GO" id="GO:0030658">
    <property type="term" value="C:transport vesicle membrane"/>
    <property type="evidence" value="ECO:0007669"/>
    <property type="project" value="UniProtKB-SubCell"/>
</dbReference>
<evidence type="ECO:0000256" key="11">
    <source>
        <dbReference type="ARBA" id="ARBA00023013"/>
    </source>
</evidence>
<dbReference type="FunFam" id="1.20.1510.10:FF:000002">
    <property type="entry name" value="zinc transporter 3 isoform X1"/>
    <property type="match status" value="1"/>
</dbReference>
<evidence type="ECO:0000256" key="7">
    <source>
        <dbReference type="ARBA" id="ARBA00022723"/>
    </source>
</evidence>
<dbReference type="EMBL" id="LSMT01000120">
    <property type="protein sequence ID" value="PFX26673.1"/>
    <property type="molecule type" value="Genomic_DNA"/>
</dbReference>
<evidence type="ECO:0000259" key="19">
    <source>
        <dbReference type="Pfam" id="PF16916"/>
    </source>
</evidence>
<feature type="transmembrane region" description="Helical" evidence="17">
    <location>
        <begin position="103"/>
        <end position="124"/>
    </location>
</feature>
<keyword evidence="14" id="KW-0968">Cytoplasmic vesicle</keyword>
<keyword evidence="21" id="KW-1185">Reference proteome</keyword>
<dbReference type="PANTHER" id="PTHR11562">
    <property type="entry name" value="CATION EFFLUX PROTEIN/ ZINC TRANSPORTER"/>
    <property type="match status" value="1"/>
</dbReference>
<evidence type="ECO:0000256" key="14">
    <source>
        <dbReference type="ARBA" id="ARBA00023329"/>
    </source>
</evidence>
<dbReference type="InterPro" id="IPR000425">
    <property type="entry name" value="MIP"/>
</dbReference>
<dbReference type="InterPro" id="IPR058533">
    <property type="entry name" value="Cation_efflux_TM"/>
</dbReference>
<evidence type="ECO:0000256" key="2">
    <source>
        <dbReference type="ARBA" id="ARBA00004638"/>
    </source>
</evidence>
<evidence type="ECO:0000256" key="9">
    <source>
        <dbReference type="ARBA" id="ARBA00022906"/>
    </source>
</evidence>
<feature type="transmembrane region" description="Helical" evidence="17">
    <location>
        <begin position="144"/>
        <end position="167"/>
    </location>
</feature>